<dbReference type="EMBL" id="CH445340">
    <property type="protein sequence ID" value="EAT82393.1"/>
    <property type="molecule type" value="Genomic_DNA"/>
</dbReference>
<feature type="compositionally biased region" description="Polar residues" evidence="1">
    <location>
        <begin position="1"/>
        <end position="11"/>
    </location>
</feature>
<dbReference type="InParanoid" id="Q0UDV6"/>
<dbReference type="HOGENOM" id="CLU_1595135_0_0_1"/>
<dbReference type="Proteomes" id="UP000001055">
    <property type="component" value="Unassembled WGS sequence"/>
</dbReference>
<evidence type="ECO:0000256" key="1">
    <source>
        <dbReference type="SAM" id="MobiDB-lite"/>
    </source>
</evidence>
<sequence>MSNLDDTSIPQMTIPVSRPLPPEPVKLTHIDQLLVRRDPSRISSFTGKHDRLHARIYDLLWNDPFTDMPNFSRRALASNIHFLVMKKIYAVVAAEQILADNIELIYQHDTLETCHRALLTIVPTSVKDENVEKADTTVSMTGNWVADQAQALEGLRQTVDLAIYGAI</sequence>
<reference evidence="3" key="1">
    <citation type="journal article" date="2007" name="Plant Cell">
        <title>Dothideomycete-plant interactions illuminated by genome sequencing and EST analysis of the wheat pathogen Stagonospora nodorum.</title>
        <authorList>
            <person name="Hane J.K."/>
            <person name="Lowe R.G."/>
            <person name="Solomon P.S."/>
            <person name="Tan K.C."/>
            <person name="Schoch C.L."/>
            <person name="Spatafora J.W."/>
            <person name="Crous P.W."/>
            <person name="Kodira C."/>
            <person name="Birren B.W."/>
            <person name="Galagan J.E."/>
            <person name="Torriani S.F."/>
            <person name="McDonald B.A."/>
            <person name="Oliver R.P."/>
        </authorList>
    </citation>
    <scope>NUCLEOTIDE SEQUENCE [LARGE SCALE GENOMIC DNA]</scope>
    <source>
        <strain evidence="3">SN15 / ATCC MYA-4574 / FGSC 10173</strain>
    </source>
</reference>
<dbReference type="GeneID" id="5977247"/>
<dbReference type="VEuPathDB" id="FungiDB:JI435_100580"/>
<dbReference type="AlphaFoldDB" id="Q0UDV6"/>
<evidence type="ECO:0000313" key="3">
    <source>
        <dbReference type="Proteomes" id="UP000001055"/>
    </source>
</evidence>
<protein>
    <submittedName>
        <fullName evidence="2">Uncharacterized protein</fullName>
    </submittedName>
</protein>
<organism evidence="2 3">
    <name type="scientific">Phaeosphaeria nodorum (strain SN15 / ATCC MYA-4574 / FGSC 10173)</name>
    <name type="common">Glume blotch fungus</name>
    <name type="synonym">Parastagonospora nodorum</name>
    <dbReference type="NCBI Taxonomy" id="321614"/>
    <lineage>
        <taxon>Eukaryota</taxon>
        <taxon>Fungi</taxon>
        <taxon>Dikarya</taxon>
        <taxon>Ascomycota</taxon>
        <taxon>Pezizomycotina</taxon>
        <taxon>Dothideomycetes</taxon>
        <taxon>Pleosporomycetidae</taxon>
        <taxon>Pleosporales</taxon>
        <taxon>Pleosporineae</taxon>
        <taxon>Phaeosphaeriaceae</taxon>
        <taxon>Parastagonospora</taxon>
    </lineage>
</organism>
<feature type="region of interest" description="Disordered" evidence="1">
    <location>
        <begin position="1"/>
        <end position="20"/>
    </location>
</feature>
<name>Q0UDV6_PHANO</name>
<accession>Q0UDV6</accession>
<evidence type="ECO:0000313" key="2">
    <source>
        <dbReference type="EMBL" id="EAT82393.1"/>
    </source>
</evidence>
<dbReference type="RefSeq" id="XP_001800341.1">
    <property type="nucleotide sequence ID" value="XM_001800289.1"/>
</dbReference>
<gene>
    <name evidence="2" type="ORF">SNOG_10058</name>
</gene>
<proteinExistence type="predicted"/>
<dbReference type="KEGG" id="pno:SNOG_10058"/>